<sequence length="90" mass="10012">MSGSSSTMLYYPYDVEVDFMGNIYVTDTGNDRIQFFQAGSMNGTTIAGVTGVSGSDAYHVFYPVALKLDSQLNLYVTDCLNDRVQNFLHY</sequence>
<dbReference type="Proteomes" id="UP000663825">
    <property type="component" value="Unassembled WGS sequence"/>
</dbReference>
<evidence type="ECO:0000313" key="4">
    <source>
        <dbReference type="Proteomes" id="UP000663825"/>
    </source>
</evidence>
<comment type="caution">
    <text evidence="3">The sequence shown here is derived from an EMBL/GenBank/DDBJ whole genome shotgun (WGS) entry which is preliminary data.</text>
</comment>
<dbReference type="AlphaFoldDB" id="A0A817SHG4"/>
<dbReference type="EMBL" id="CAJNXB010003124">
    <property type="protein sequence ID" value="CAF3298334.1"/>
    <property type="molecule type" value="Genomic_DNA"/>
</dbReference>
<dbReference type="OrthoDB" id="10039644at2759"/>
<accession>A0A817SHG4</accession>
<keyword evidence="1" id="KW-0677">Repeat</keyword>
<gene>
    <name evidence="3" type="ORF">TIS948_LOCUS18119</name>
</gene>
<name>A0A817SHG4_9BILA</name>
<dbReference type="Gene3D" id="2.120.10.30">
    <property type="entry name" value="TolB, C-terminal domain"/>
    <property type="match status" value="1"/>
</dbReference>
<dbReference type="InterPro" id="IPR011042">
    <property type="entry name" value="6-blade_b-propeller_TolB-like"/>
</dbReference>
<protein>
    <recommendedName>
        <fullName evidence="5">NHL repeat-containing protein</fullName>
    </recommendedName>
</protein>
<dbReference type="InterPro" id="IPR001258">
    <property type="entry name" value="NHL_repeat"/>
</dbReference>
<dbReference type="PROSITE" id="PS51125">
    <property type="entry name" value="NHL"/>
    <property type="match status" value="1"/>
</dbReference>
<organism evidence="3 4">
    <name type="scientific">Rotaria socialis</name>
    <dbReference type="NCBI Taxonomy" id="392032"/>
    <lineage>
        <taxon>Eukaryota</taxon>
        <taxon>Metazoa</taxon>
        <taxon>Spiralia</taxon>
        <taxon>Gnathifera</taxon>
        <taxon>Rotifera</taxon>
        <taxon>Eurotatoria</taxon>
        <taxon>Bdelloidea</taxon>
        <taxon>Philodinida</taxon>
        <taxon>Philodinidae</taxon>
        <taxon>Rotaria</taxon>
    </lineage>
</organism>
<evidence type="ECO:0000256" key="1">
    <source>
        <dbReference type="ARBA" id="ARBA00022737"/>
    </source>
</evidence>
<reference evidence="3" key="1">
    <citation type="submission" date="2021-02" db="EMBL/GenBank/DDBJ databases">
        <authorList>
            <person name="Nowell W R."/>
        </authorList>
    </citation>
    <scope>NUCLEOTIDE SEQUENCE</scope>
</reference>
<evidence type="ECO:0008006" key="5">
    <source>
        <dbReference type="Google" id="ProtNLM"/>
    </source>
</evidence>
<feature type="repeat" description="NHL" evidence="2">
    <location>
        <begin position="1"/>
        <end position="39"/>
    </location>
</feature>
<proteinExistence type="predicted"/>
<evidence type="ECO:0000256" key="2">
    <source>
        <dbReference type="PROSITE-ProRule" id="PRU00504"/>
    </source>
</evidence>
<dbReference type="SUPFAM" id="SSF63829">
    <property type="entry name" value="Calcium-dependent phosphotriesterase"/>
    <property type="match status" value="1"/>
</dbReference>
<evidence type="ECO:0000313" key="3">
    <source>
        <dbReference type="EMBL" id="CAF3298334.1"/>
    </source>
</evidence>